<evidence type="ECO:0000313" key="5">
    <source>
        <dbReference type="Proteomes" id="UP000198582"/>
    </source>
</evidence>
<evidence type="ECO:0000313" key="4">
    <source>
        <dbReference type="EMBL" id="SEP21159.1"/>
    </source>
</evidence>
<dbReference type="PANTHER" id="PTHR11941:SF169">
    <property type="entry name" value="(7AS)-7A-METHYL-1,5-DIOXO-2,3,5,6,7,7A-HEXAHYDRO-1H-INDENE-CARBOXYL-COA HYDROLASE"/>
    <property type="match status" value="1"/>
</dbReference>
<dbReference type="STRING" id="394193.SAMN04489732_104448"/>
<dbReference type="GO" id="GO:0006635">
    <property type="term" value="P:fatty acid beta-oxidation"/>
    <property type="evidence" value="ECO:0007669"/>
    <property type="project" value="TreeGrafter"/>
</dbReference>
<gene>
    <name evidence="4" type="ORF">SAMN04489732_104448</name>
</gene>
<dbReference type="InterPro" id="IPR029045">
    <property type="entry name" value="ClpP/crotonase-like_dom_sf"/>
</dbReference>
<dbReference type="InterPro" id="IPR001753">
    <property type="entry name" value="Enoyl-CoA_hydra/iso"/>
</dbReference>
<dbReference type="Gene3D" id="3.90.226.10">
    <property type="entry name" value="2-enoyl-CoA Hydratase, Chain A, domain 1"/>
    <property type="match status" value="1"/>
</dbReference>
<dbReference type="GO" id="GO:0016829">
    <property type="term" value="F:lyase activity"/>
    <property type="evidence" value="ECO:0007669"/>
    <property type="project" value="UniProtKB-KW"/>
</dbReference>
<evidence type="ECO:0000256" key="2">
    <source>
        <dbReference type="ARBA" id="ARBA00023098"/>
    </source>
</evidence>
<dbReference type="OrthoDB" id="8640486at2"/>
<dbReference type="Proteomes" id="UP000198582">
    <property type="component" value="Unassembled WGS sequence"/>
</dbReference>
<dbReference type="RefSeq" id="WP_091616999.1">
    <property type="nucleotide sequence ID" value="NZ_FOEF01000004.1"/>
</dbReference>
<dbReference type="AlphaFoldDB" id="A0A1H8W0H6"/>
<dbReference type="Pfam" id="PF00378">
    <property type="entry name" value="ECH_1"/>
    <property type="match status" value="1"/>
</dbReference>
<proteinExistence type="inferred from homology"/>
<keyword evidence="2" id="KW-0443">Lipid metabolism</keyword>
<evidence type="ECO:0000256" key="3">
    <source>
        <dbReference type="ARBA" id="ARBA00023239"/>
    </source>
</evidence>
<organism evidence="4 5">
    <name type="scientific">Amycolatopsis saalfeldensis</name>
    <dbReference type="NCBI Taxonomy" id="394193"/>
    <lineage>
        <taxon>Bacteria</taxon>
        <taxon>Bacillati</taxon>
        <taxon>Actinomycetota</taxon>
        <taxon>Actinomycetes</taxon>
        <taxon>Pseudonocardiales</taxon>
        <taxon>Pseudonocardiaceae</taxon>
        <taxon>Amycolatopsis</taxon>
    </lineage>
</organism>
<name>A0A1H8W0H6_9PSEU</name>
<protein>
    <submittedName>
        <fullName evidence="4">Enoyl-CoA hydratase</fullName>
    </submittedName>
</protein>
<sequence>MTIHLELDAGVALVTLDHGRGNTLDTATCRELVLQLGEAEAAGAKAVVLTGTGSMFSAGVDLLSIDEGGAGYVSEFLPALSDALLAVFGFPRPVVAAVNGHAIAGGLVLAAACDHRVLAAGPARLGVTELLVGVPFPIAALEILRCAYGTNPLPGLIYSGATVPGEDALARGLVDEIAPAEEVLGRARELATRLGELPAEPFALTKAQLHRPYHQRIAENRVSDDDGVERMWCSEAALAAVKSYVDRVLRS</sequence>
<comment type="similarity">
    <text evidence="1">Belongs to the enoyl-CoA hydratase/isomerase family.</text>
</comment>
<keyword evidence="5" id="KW-1185">Reference proteome</keyword>
<reference evidence="4 5" key="1">
    <citation type="submission" date="2016-10" db="EMBL/GenBank/DDBJ databases">
        <authorList>
            <person name="de Groot N.N."/>
        </authorList>
    </citation>
    <scope>NUCLEOTIDE SEQUENCE [LARGE SCALE GENOMIC DNA]</scope>
    <source>
        <strain evidence="4 5">DSM 44993</strain>
    </source>
</reference>
<evidence type="ECO:0000256" key="1">
    <source>
        <dbReference type="ARBA" id="ARBA00005254"/>
    </source>
</evidence>
<dbReference type="CDD" id="cd06558">
    <property type="entry name" value="crotonase-like"/>
    <property type="match status" value="1"/>
</dbReference>
<dbReference type="SUPFAM" id="SSF52096">
    <property type="entry name" value="ClpP/crotonase"/>
    <property type="match status" value="1"/>
</dbReference>
<dbReference type="EMBL" id="FOEF01000004">
    <property type="protein sequence ID" value="SEP21159.1"/>
    <property type="molecule type" value="Genomic_DNA"/>
</dbReference>
<keyword evidence="3" id="KW-0456">Lyase</keyword>
<dbReference type="PANTHER" id="PTHR11941">
    <property type="entry name" value="ENOYL-COA HYDRATASE-RELATED"/>
    <property type="match status" value="1"/>
</dbReference>
<accession>A0A1H8W0H6</accession>